<comment type="caution">
    <text evidence="4">The sequence shown here is derived from an EMBL/GenBank/DDBJ whole genome shotgun (WGS) entry which is preliminary data.</text>
</comment>
<evidence type="ECO:0000259" key="3">
    <source>
        <dbReference type="Pfam" id="PF01266"/>
    </source>
</evidence>
<dbReference type="EMBL" id="QJTC01000016">
    <property type="protein sequence ID" value="PYE76099.1"/>
    <property type="molecule type" value="Genomic_DNA"/>
</dbReference>
<dbReference type="PANTHER" id="PTHR13847:SF289">
    <property type="entry name" value="GLYCINE OXIDASE"/>
    <property type="match status" value="1"/>
</dbReference>
<dbReference type="SUPFAM" id="SSF51905">
    <property type="entry name" value="FAD/NAD(P)-binding domain"/>
    <property type="match status" value="1"/>
</dbReference>
<dbReference type="OrthoDB" id="9790035at2"/>
<dbReference type="AlphaFoldDB" id="A0A318SRY4"/>
<dbReference type="InterPro" id="IPR036188">
    <property type="entry name" value="FAD/NAD-bd_sf"/>
</dbReference>
<keyword evidence="5" id="KW-1185">Reference proteome</keyword>
<dbReference type="GO" id="GO:0005737">
    <property type="term" value="C:cytoplasm"/>
    <property type="evidence" value="ECO:0007669"/>
    <property type="project" value="TreeGrafter"/>
</dbReference>
<sequence>MPLTLGIAGAGLLGRLTAWQLGRAGHRVDVFDPASGPVPTYDGHGAAGFSAAGMLSPLAELDHADAAIAALGWRSLALWPRIAAALGAPALFAQRGSLLLAHRTDRGAAERVLGRLARASAAWPQPQTLDADALQALEPSLHRIAHAWLLPQEGQIDPPATLALLHARAADTVRWHWGRPVAQATAGQLTLADGTRRRFDRVLDLRGLGAGADAMPHASADDPDSDPDSHDGAAAAPLPLRGVRGETAWLHAPSHGLSRPVRLLHPRHAVYIVPRGPDRVFVGASEIESEDRSPVSLRSAVELMAAAHSVLPALAEARIERLDRNLRPALPDNLPRTEVGPGLLRINGLFRHGWLMAPALVADALATAGLATPALPDTPPEETRHA</sequence>
<feature type="region of interest" description="Disordered" evidence="2">
    <location>
        <begin position="212"/>
        <end position="236"/>
    </location>
</feature>
<evidence type="ECO:0000256" key="1">
    <source>
        <dbReference type="ARBA" id="ARBA00023002"/>
    </source>
</evidence>
<evidence type="ECO:0000313" key="4">
    <source>
        <dbReference type="EMBL" id="PYE76099.1"/>
    </source>
</evidence>
<evidence type="ECO:0000313" key="5">
    <source>
        <dbReference type="Proteomes" id="UP000247540"/>
    </source>
</evidence>
<protein>
    <submittedName>
        <fullName evidence="4">Glycine oxidase</fullName>
    </submittedName>
</protein>
<keyword evidence="1" id="KW-0560">Oxidoreductase</keyword>
<evidence type="ECO:0000256" key="2">
    <source>
        <dbReference type="SAM" id="MobiDB-lite"/>
    </source>
</evidence>
<feature type="domain" description="FAD dependent oxidoreductase" evidence="3">
    <location>
        <begin position="7"/>
        <end position="363"/>
    </location>
</feature>
<name>A0A318SRY4_9BURK</name>
<dbReference type="Proteomes" id="UP000247540">
    <property type="component" value="Unassembled WGS sequence"/>
</dbReference>
<dbReference type="InterPro" id="IPR006076">
    <property type="entry name" value="FAD-dep_OxRdtase"/>
</dbReference>
<proteinExistence type="predicted"/>
<dbReference type="Pfam" id="PF01266">
    <property type="entry name" value="DAO"/>
    <property type="match status" value="1"/>
</dbReference>
<dbReference type="GO" id="GO:0016491">
    <property type="term" value="F:oxidoreductase activity"/>
    <property type="evidence" value="ECO:0007669"/>
    <property type="project" value="UniProtKB-KW"/>
</dbReference>
<organism evidence="4 5">
    <name type="scientific">Xylophilus ampelinus</name>
    <dbReference type="NCBI Taxonomy" id="54067"/>
    <lineage>
        <taxon>Bacteria</taxon>
        <taxon>Pseudomonadati</taxon>
        <taxon>Pseudomonadota</taxon>
        <taxon>Betaproteobacteria</taxon>
        <taxon>Burkholderiales</taxon>
        <taxon>Xylophilus</taxon>
    </lineage>
</organism>
<dbReference type="Gene3D" id="3.30.9.10">
    <property type="entry name" value="D-Amino Acid Oxidase, subunit A, domain 2"/>
    <property type="match status" value="1"/>
</dbReference>
<accession>A0A318SRY4</accession>
<dbReference type="PANTHER" id="PTHR13847">
    <property type="entry name" value="SARCOSINE DEHYDROGENASE-RELATED"/>
    <property type="match status" value="1"/>
</dbReference>
<dbReference type="RefSeq" id="WP_110466099.1">
    <property type="nucleotide sequence ID" value="NZ_JAMOFZ010000016.1"/>
</dbReference>
<gene>
    <name evidence="4" type="ORF">DFQ15_11660</name>
</gene>
<reference evidence="4 5" key="1">
    <citation type="submission" date="2018-06" db="EMBL/GenBank/DDBJ databases">
        <title>Genomic Encyclopedia of Type Strains, Phase III (KMG-III): the genomes of soil and plant-associated and newly described type strains.</title>
        <authorList>
            <person name="Whitman W."/>
        </authorList>
    </citation>
    <scope>NUCLEOTIDE SEQUENCE [LARGE SCALE GENOMIC DNA]</scope>
    <source>
        <strain evidence="4 5">CECT 7646</strain>
    </source>
</reference>
<dbReference type="Gene3D" id="3.50.50.60">
    <property type="entry name" value="FAD/NAD(P)-binding domain"/>
    <property type="match status" value="1"/>
</dbReference>
<dbReference type="SUPFAM" id="SSF54373">
    <property type="entry name" value="FAD-linked reductases, C-terminal domain"/>
    <property type="match status" value="1"/>
</dbReference>